<dbReference type="EMBL" id="VSRR010002574">
    <property type="protein sequence ID" value="MPC32150.1"/>
    <property type="molecule type" value="Genomic_DNA"/>
</dbReference>
<comment type="caution">
    <text evidence="3">The sequence shown here is derived from an EMBL/GenBank/DDBJ whole genome shotgun (WGS) entry which is preliminary data.</text>
</comment>
<dbReference type="Proteomes" id="UP000324222">
    <property type="component" value="Unassembled WGS sequence"/>
</dbReference>
<dbReference type="PANTHER" id="PTHR47163">
    <property type="entry name" value="DDE_TNP_IS1595 DOMAIN-CONTAINING PROTEIN"/>
    <property type="match status" value="1"/>
</dbReference>
<dbReference type="InterPro" id="IPR053164">
    <property type="entry name" value="IS1016-like_transposase"/>
</dbReference>
<dbReference type="OrthoDB" id="6379547at2759"/>
<evidence type="ECO:0000256" key="1">
    <source>
        <dbReference type="SAM" id="MobiDB-lite"/>
    </source>
</evidence>
<feature type="domain" description="ISXO2-like transposase" evidence="2">
    <location>
        <begin position="20"/>
        <end position="88"/>
    </location>
</feature>
<dbReference type="PANTHER" id="PTHR47163:SF2">
    <property type="entry name" value="SI:DKEY-17M8.2"/>
    <property type="match status" value="1"/>
</dbReference>
<dbReference type="AlphaFoldDB" id="A0A5B7ECZ2"/>
<evidence type="ECO:0000259" key="2">
    <source>
        <dbReference type="Pfam" id="PF12762"/>
    </source>
</evidence>
<dbReference type="Pfam" id="PF12762">
    <property type="entry name" value="DDE_Tnp_IS1595"/>
    <property type="match status" value="1"/>
</dbReference>
<gene>
    <name evidence="3" type="ORF">E2C01_025455</name>
</gene>
<keyword evidence="4" id="KW-1185">Reference proteome</keyword>
<protein>
    <recommendedName>
        <fullName evidence="2">ISXO2-like transposase domain-containing protein</fullName>
    </recommendedName>
</protein>
<evidence type="ECO:0000313" key="4">
    <source>
        <dbReference type="Proteomes" id="UP000324222"/>
    </source>
</evidence>
<feature type="region of interest" description="Disordered" evidence="1">
    <location>
        <begin position="1"/>
        <end position="27"/>
    </location>
</feature>
<name>A0A5B7ECZ2_PORTR</name>
<organism evidence="3 4">
    <name type="scientific">Portunus trituberculatus</name>
    <name type="common">Swimming crab</name>
    <name type="synonym">Neptunus trituberculatus</name>
    <dbReference type="NCBI Taxonomy" id="210409"/>
    <lineage>
        <taxon>Eukaryota</taxon>
        <taxon>Metazoa</taxon>
        <taxon>Ecdysozoa</taxon>
        <taxon>Arthropoda</taxon>
        <taxon>Crustacea</taxon>
        <taxon>Multicrustacea</taxon>
        <taxon>Malacostraca</taxon>
        <taxon>Eumalacostraca</taxon>
        <taxon>Eucarida</taxon>
        <taxon>Decapoda</taxon>
        <taxon>Pleocyemata</taxon>
        <taxon>Brachyura</taxon>
        <taxon>Eubrachyura</taxon>
        <taxon>Portunoidea</taxon>
        <taxon>Portunidae</taxon>
        <taxon>Portuninae</taxon>
        <taxon>Portunus</taxon>
    </lineage>
</organism>
<proteinExistence type="predicted"/>
<dbReference type="InterPro" id="IPR024445">
    <property type="entry name" value="Tnp_ISXO2-like"/>
</dbReference>
<sequence>MSDRGRDNAAEEEDPDPVQNNRNHGRRIDGRCVFGVKKGMDMRLFVVEKRDRATLEPIIKREVAPGSVIHSDEWPAYRQLNAAGFVYKTL</sequence>
<evidence type="ECO:0000313" key="3">
    <source>
        <dbReference type="EMBL" id="MPC32150.1"/>
    </source>
</evidence>
<accession>A0A5B7ECZ2</accession>
<reference evidence="3 4" key="1">
    <citation type="submission" date="2019-05" db="EMBL/GenBank/DDBJ databases">
        <title>Another draft genome of Portunus trituberculatus and its Hox gene families provides insights of decapod evolution.</title>
        <authorList>
            <person name="Jeong J.-H."/>
            <person name="Song I."/>
            <person name="Kim S."/>
            <person name="Choi T."/>
            <person name="Kim D."/>
            <person name="Ryu S."/>
            <person name="Kim W."/>
        </authorList>
    </citation>
    <scope>NUCLEOTIDE SEQUENCE [LARGE SCALE GENOMIC DNA]</scope>
    <source>
        <tissue evidence="3">Muscle</tissue>
    </source>
</reference>